<proteinExistence type="predicted"/>
<accession>A0ABM7FVM3</accession>
<name>A0ABM7FVM3_9STAP</name>
<evidence type="ECO:0000313" key="2">
    <source>
        <dbReference type="Proteomes" id="UP000274772"/>
    </source>
</evidence>
<evidence type="ECO:0008006" key="3">
    <source>
        <dbReference type="Google" id="ProtNLM"/>
    </source>
</evidence>
<organism evidence="1 2">
    <name type="scientific">Staphylococcus caprae</name>
    <dbReference type="NCBI Taxonomy" id="29380"/>
    <lineage>
        <taxon>Bacteria</taxon>
        <taxon>Bacillati</taxon>
        <taxon>Bacillota</taxon>
        <taxon>Bacilli</taxon>
        <taxon>Bacillales</taxon>
        <taxon>Staphylococcaceae</taxon>
        <taxon>Staphylococcus</taxon>
    </lineage>
</organism>
<keyword evidence="2" id="KW-1185">Reference proteome</keyword>
<sequence>MAHNNDNNHMYIIMKHCNEFLERQDDYRTPKTVKSVDESIQNFSESKSIDDDAFTHSGDIFKRAKENLRHKGQL</sequence>
<dbReference type="RefSeq" id="WP_044466288.1">
    <property type="nucleotide sequence ID" value="NZ_AP018585.1"/>
</dbReference>
<protein>
    <recommendedName>
        <fullName evidence="3">Phage protein</fullName>
    </recommendedName>
</protein>
<gene>
    <name evidence="1" type="ORF">JMUB590_1691</name>
</gene>
<dbReference type="GeneID" id="58051445"/>
<dbReference type="EMBL" id="AP018586">
    <property type="protein sequence ID" value="BBD92749.1"/>
    <property type="molecule type" value="Genomic_DNA"/>
</dbReference>
<dbReference type="Proteomes" id="UP000274772">
    <property type="component" value="Chromosome"/>
</dbReference>
<reference evidence="1 2" key="1">
    <citation type="submission" date="2018-05" db="EMBL/GenBank/DDBJ databases">
        <title>Complete genome sequencing of three human clinical isolates of Staphylococcus caprae reveals virulence factors similar to those of S. epidermidis and S. capitis.</title>
        <authorList>
            <person name="Watanabe S."/>
            <person name="Cui L."/>
        </authorList>
    </citation>
    <scope>NUCLEOTIDE SEQUENCE [LARGE SCALE GENOMIC DNA]</scope>
    <source>
        <strain evidence="1 2">JMUB590</strain>
    </source>
</reference>
<evidence type="ECO:0000313" key="1">
    <source>
        <dbReference type="EMBL" id="BBD92749.1"/>
    </source>
</evidence>